<reference evidence="1" key="1">
    <citation type="submission" date="2020-08" db="EMBL/GenBank/DDBJ databases">
        <title>Multicomponent nature underlies the extraordinary mechanical properties of spider dragline silk.</title>
        <authorList>
            <person name="Kono N."/>
            <person name="Nakamura H."/>
            <person name="Mori M."/>
            <person name="Yoshida Y."/>
            <person name="Ohtoshi R."/>
            <person name="Malay A.D."/>
            <person name="Moran D.A.P."/>
            <person name="Tomita M."/>
            <person name="Numata K."/>
            <person name="Arakawa K."/>
        </authorList>
    </citation>
    <scope>NUCLEOTIDE SEQUENCE</scope>
</reference>
<dbReference type="Gene3D" id="3.30.420.10">
    <property type="entry name" value="Ribonuclease H-like superfamily/Ribonuclease H"/>
    <property type="match status" value="1"/>
</dbReference>
<organism evidence="1 2">
    <name type="scientific">Trichonephila inaurata madagascariensis</name>
    <dbReference type="NCBI Taxonomy" id="2747483"/>
    <lineage>
        <taxon>Eukaryota</taxon>
        <taxon>Metazoa</taxon>
        <taxon>Ecdysozoa</taxon>
        <taxon>Arthropoda</taxon>
        <taxon>Chelicerata</taxon>
        <taxon>Arachnida</taxon>
        <taxon>Araneae</taxon>
        <taxon>Araneomorphae</taxon>
        <taxon>Entelegynae</taxon>
        <taxon>Araneoidea</taxon>
        <taxon>Nephilidae</taxon>
        <taxon>Trichonephila</taxon>
        <taxon>Trichonephila inaurata</taxon>
    </lineage>
</organism>
<dbReference type="Proteomes" id="UP000886998">
    <property type="component" value="Unassembled WGS sequence"/>
</dbReference>
<dbReference type="AlphaFoldDB" id="A0A8X7CAF6"/>
<name>A0A8X7CAF6_9ARAC</name>
<proteinExistence type="predicted"/>
<dbReference type="InterPro" id="IPR036397">
    <property type="entry name" value="RNaseH_sf"/>
</dbReference>
<evidence type="ECO:0000313" key="1">
    <source>
        <dbReference type="EMBL" id="GFY59252.1"/>
    </source>
</evidence>
<dbReference type="EMBL" id="BMAV01012531">
    <property type="protein sequence ID" value="GFY59252.1"/>
    <property type="molecule type" value="Genomic_DNA"/>
</dbReference>
<protein>
    <submittedName>
        <fullName evidence="1">Putative mariner transposase</fullName>
    </submittedName>
</protein>
<dbReference type="OrthoDB" id="6432639at2759"/>
<dbReference type="GO" id="GO:0003676">
    <property type="term" value="F:nucleic acid binding"/>
    <property type="evidence" value="ECO:0007669"/>
    <property type="project" value="InterPro"/>
</dbReference>
<evidence type="ECO:0000313" key="2">
    <source>
        <dbReference type="Proteomes" id="UP000886998"/>
    </source>
</evidence>
<accession>A0A8X7CAF6</accession>
<gene>
    <name evidence="1" type="ORF">TNIN_219191</name>
</gene>
<sequence>MVRGNVQGVSKAVCIFYTGDESWFYAYEPETKQQSIVWVFQNEPNPTKVVRTRSISKQMVACFFSITGHEATVALQQRRMVNSEWHTTICLPKFIRKIRKKSRRKGESFSIMTMRALTNRLKRRNF</sequence>
<comment type="caution">
    <text evidence="1">The sequence shown here is derived from an EMBL/GenBank/DDBJ whole genome shotgun (WGS) entry which is preliminary data.</text>
</comment>
<keyword evidence="2" id="KW-1185">Reference proteome</keyword>